<dbReference type="SUPFAM" id="SSF88946">
    <property type="entry name" value="Sigma2 domain of RNA polymerase sigma factors"/>
    <property type="match status" value="1"/>
</dbReference>
<feature type="domain" description="RNA polymerase sigma-70 region 2" evidence="7">
    <location>
        <begin position="32"/>
        <end position="96"/>
    </location>
</feature>
<dbReference type="InterPro" id="IPR007627">
    <property type="entry name" value="RNA_pol_sigma70_r2"/>
</dbReference>
<keyword evidence="3 6" id="KW-0731">Sigma factor</keyword>
<comment type="similarity">
    <text evidence="1 6">Belongs to the sigma-70 factor family. ECF subfamily.</text>
</comment>
<dbReference type="GO" id="GO:0003677">
    <property type="term" value="F:DNA binding"/>
    <property type="evidence" value="ECO:0007669"/>
    <property type="project" value="UniProtKB-KW"/>
</dbReference>
<dbReference type="InterPro" id="IPR013325">
    <property type="entry name" value="RNA_pol_sigma_r2"/>
</dbReference>
<reference evidence="9 10" key="1">
    <citation type="submission" date="2016-10" db="EMBL/GenBank/DDBJ databases">
        <authorList>
            <person name="de Groot N.N."/>
        </authorList>
    </citation>
    <scope>NUCLEOTIDE SEQUENCE [LARGE SCALE GENOMIC DNA]</scope>
    <source>
        <strain evidence="9 10">DSM 21228</strain>
    </source>
</reference>
<protein>
    <recommendedName>
        <fullName evidence="6">RNA polymerase sigma factor</fullName>
    </recommendedName>
</protein>
<dbReference type="Proteomes" id="UP000199397">
    <property type="component" value="Unassembled WGS sequence"/>
</dbReference>
<gene>
    <name evidence="9" type="ORF">SAMN05660964_02674</name>
</gene>
<evidence type="ECO:0000259" key="8">
    <source>
        <dbReference type="Pfam" id="PF08281"/>
    </source>
</evidence>
<dbReference type="GO" id="GO:0006352">
    <property type="term" value="P:DNA-templated transcription initiation"/>
    <property type="evidence" value="ECO:0007669"/>
    <property type="project" value="InterPro"/>
</dbReference>
<dbReference type="Pfam" id="PF04542">
    <property type="entry name" value="Sigma70_r2"/>
    <property type="match status" value="1"/>
</dbReference>
<dbReference type="InterPro" id="IPR036388">
    <property type="entry name" value="WH-like_DNA-bd_sf"/>
</dbReference>
<dbReference type="InterPro" id="IPR013324">
    <property type="entry name" value="RNA_pol_sigma_r3/r4-like"/>
</dbReference>
<evidence type="ECO:0000313" key="9">
    <source>
        <dbReference type="EMBL" id="SEA86820.1"/>
    </source>
</evidence>
<dbReference type="NCBIfam" id="TIGR02937">
    <property type="entry name" value="sigma70-ECF"/>
    <property type="match status" value="1"/>
</dbReference>
<proteinExistence type="inferred from homology"/>
<accession>A0A1H4EQL7</accession>
<dbReference type="PROSITE" id="PS01063">
    <property type="entry name" value="SIGMA70_ECF"/>
    <property type="match status" value="1"/>
</dbReference>
<dbReference type="GO" id="GO:0016987">
    <property type="term" value="F:sigma factor activity"/>
    <property type="evidence" value="ECO:0007669"/>
    <property type="project" value="UniProtKB-KW"/>
</dbReference>
<dbReference type="RefSeq" id="WP_093069398.1">
    <property type="nucleotide sequence ID" value="NZ_FNQP01000016.1"/>
</dbReference>
<evidence type="ECO:0000256" key="4">
    <source>
        <dbReference type="ARBA" id="ARBA00023125"/>
    </source>
</evidence>
<keyword evidence="4 6" id="KW-0238">DNA-binding</keyword>
<dbReference type="Gene3D" id="1.10.1740.10">
    <property type="match status" value="1"/>
</dbReference>
<evidence type="ECO:0000256" key="2">
    <source>
        <dbReference type="ARBA" id="ARBA00023015"/>
    </source>
</evidence>
<dbReference type="STRING" id="525918.SAMN05660964_02674"/>
<evidence type="ECO:0000256" key="3">
    <source>
        <dbReference type="ARBA" id="ARBA00023082"/>
    </source>
</evidence>
<sequence length="196" mass="22906">MSSTLQALDDDNLLERCRSELPYVMDAFSEVVRRHERYVFNLCRRYLGTEADAEDVTQDVFMRVFHALPQFEGRAQFKTWLYRIVMNQCHTVAAKRKQWVHEADLSDQEAGNAFDTLLVDEHTPQAAYSHTEEEDCVQKTLGEMREAESEILNLRFMGELSLEDIANTLGSKLSATKMRFYRAMEQFKKLYEKLCL</sequence>
<evidence type="ECO:0000259" key="7">
    <source>
        <dbReference type="Pfam" id="PF04542"/>
    </source>
</evidence>
<name>A0A1H4EQL7_9GAMM</name>
<organism evidence="9 10">
    <name type="scientific">Thiothrix caldifontis</name>
    <dbReference type="NCBI Taxonomy" id="525918"/>
    <lineage>
        <taxon>Bacteria</taxon>
        <taxon>Pseudomonadati</taxon>
        <taxon>Pseudomonadota</taxon>
        <taxon>Gammaproteobacteria</taxon>
        <taxon>Thiotrichales</taxon>
        <taxon>Thiotrichaceae</taxon>
        <taxon>Thiothrix</taxon>
    </lineage>
</organism>
<dbReference type="OrthoDB" id="9780326at2"/>
<dbReference type="AlphaFoldDB" id="A0A1H4EQL7"/>
<dbReference type="InterPro" id="IPR000838">
    <property type="entry name" value="RNA_pol_sigma70_ECF_CS"/>
</dbReference>
<evidence type="ECO:0000313" key="10">
    <source>
        <dbReference type="Proteomes" id="UP000199397"/>
    </source>
</evidence>
<dbReference type="PANTHER" id="PTHR43133">
    <property type="entry name" value="RNA POLYMERASE ECF-TYPE SIGMA FACTO"/>
    <property type="match status" value="1"/>
</dbReference>
<dbReference type="PANTHER" id="PTHR43133:SF53">
    <property type="entry name" value="ECF RNA POLYMERASE SIGMA-E FACTOR"/>
    <property type="match status" value="1"/>
</dbReference>
<evidence type="ECO:0000256" key="6">
    <source>
        <dbReference type="RuleBase" id="RU000716"/>
    </source>
</evidence>
<dbReference type="Gene3D" id="1.10.10.10">
    <property type="entry name" value="Winged helix-like DNA-binding domain superfamily/Winged helix DNA-binding domain"/>
    <property type="match status" value="1"/>
</dbReference>
<dbReference type="InterPro" id="IPR013249">
    <property type="entry name" value="RNA_pol_sigma70_r4_t2"/>
</dbReference>
<keyword evidence="10" id="KW-1185">Reference proteome</keyword>
<evidence type="ECO:0000256" key="5">
    <source>
        <dbReference type="ARBA" id="ARBA00023163"/>
    </source>
</evidence>
<dbReference type="InterPro" id="IPR014284">
    <property type="entry name" value="RNA_pol_sigma-70_dom"/>
</dbReference>
<dbReference type="Pfam" id="PF08281">
    <property type="entry name" value="Sigma70_r4_2"/>
    <property type="match status" value="1"/>
</dbReference>
<evidence type="ECO:0000256" key="1">
    <source>
        <dbReference type="ARBA" id="ARBA00010641"/>
    </source>
</evidence>
<keyword evidence="5 6" id="KW-0804">Transcription</keyword>
<feature type="domain" description="RNA polymerase sigma factor 70 region 4 type 2" evidence="8">
    <location>
        <begin position="135"/>
        <end position="186"/>
    </location>
</feature>
<dbReference type="EMBL" id="FNQP01000016">
    <property type="protein sequence ID" value="SEA86820.1"/>
    <property type="molecule type" value="Genomic_DNA"/>
</dbReference>
<keyword evidence="2 6" id="KW-0805">Transcription regulation</keyword>
<dbReference type="SUPFAM" id="SSF88659">
    <property type="entry name" value="Sigma3 and sigma4 domains of RNA polymerase sigma factors"/>
    <property type="match status" value="1"/>
</dbReference>
<dbReference type="InterPro" id="IPR039425">
    <property type="entry name" value="RNA_pol_sigma-70-like"/>
</dbReference>